<dbReference type="AlphaFoldDB" id="A0A199W1Z4"/>
<dbReference type="PANTHER" id="PTHR33981">
    <property type="entry name" value="EXPRESSED PROTEIN"/>
    <property type="match status" value="1"/>
</dbReference>
<evidence type="ECO:0000259" key="3">
    <source>
        <dbReference type="Pfam" id="PF26145"/>
    </source>
</evidence>
<dbReference type="EMBL" id="LSRQ01000365">
    <property type="protein sequence ID" value="OAY83276.1"/>
    <property type="molecule type" value="Genomic_DNA"/>
</dbReference>
<sequence>MGESLLTTLSMENHHPSTLLSMDPAGAGPPPQSAALNPHNDCNGNDLLIQRQQIILSGPPDINLPLSSDPSTTHSPWGSDACDLFDVNLGAHIYDSDTALALPKTNGNGSGSGVATRKCAKRGDSIWGAWFFFNFYFKPALVEKSKGKIVRDANGVSGFEKTDLRLDVFLVQHDMENMYMWVFKERPENALGKMQLRSYMNGHSRLGEPQFPFSVDKGFVRSHRMQRKHYRGLSNPQCLHGIEIVRSPNLSVVPEADRKKWMELTGRELNFSIPVEAGDFESWRNLPSTDFELERQPPSSKTTMHLHQKKLCNGSGLNLSTQLLSHTSGDGTGDASGMCNKRKKDFFPHAMEEDCCLASNSCSDGAQDMDIQASEPSWVHDFTGVMRHACGPVTAAKTIYEDDGGYLILVSLPFSDLQSLKVSWRNTITHGVVKISCVSTARMPFIKRHDRTFKLTDPSPEHCPPGEFIREIPLATRIPEDAKLEAYYDESGTGLEIMVPKHRVGPEEHEVHVCMRPPHLGSNELLLS</sequence>
<dbReference type="GeneID" id="109723975"/>
<dbReference type="PANTHER" id="PTHR33981:SF3">
    <property type="entry name" value="EXPRESSED PROTEIN"/>
    <property type="match status" value="1"/>
</dbReference>
<organism evidence="4 5">
    <name type="scientific">Ananas comosus</name>
    <name type="common">Pineapple</name>
    <name type="synonym">Ananas ananas</name>
    <dbReference type="NCBI Taxonomy" id="4615"/>
    <lineage>
        <taxon>Eukaryota</taxon>
        <taxon>Viridiplantae</taxon>
        <taxon>Streptophyta</taxon>
        <taxon>Embryophyta</taxon>
        <taxon>Tracheophyta</taxon>
        <taxon>Spermatophyta</taxon>
        <taxon>Magnoliopsida</taxon>
        <taxon>Liliopsida</taxon>
        <taxon>Poales</taxon>
        <taxon>Bromeliaceae</taxon>
        <taxon>Bromelioideae</taxon>
        <taxon>Ananas</taxon>
    </lineage>
</organism>
<evidence type="ECO:0000313" key="4">
    <source>
        <dbReference type="EMBL" id="OAY83276.1"/>
    </source>
</evidence>
<dbReference type="InterPro" id="IPR058354">
    <property type="entry name" value="DUF8041"/>
</dbReference>
<reference evidence="4 5" key="1">
    <citation type="journal article" date="2016" name="DNA Res.">
        <title>The draft genome of MD-2 pineapple using hybrid error correction of long reads.</title>
        <authorList>
            <person name="Redwan R.M."/>
            <person name="Saidin A."/>
            <person name="Kumar S.V."/>
        </authorList>
    </citation>
    <scope>NUCLEOTIDE SEQUENCE [LARGE SCALE GENOMIC DNA]</scope>
    <source>
        <strain evidence="5">cv. MD2</strain>
        <tissue evidence="4">Leaf</tissue>
    </source>
</reference>
<dbReference type="Gramene" id="Aco001459.1.mrna1">
    <property type="protein sequence ID" value="Aco001459.1.mrna1.cds1"/>
    <property type="gene ID" value="Aco001459.1.path1"/>
</dbReference>
<evidence type="ECO:0000259" key="2">
    <source>
        <dbReference type="Pfam" id="PF26144"/>
    </source>
</evidence>
<dbReference type="Proteomes" id="UP000515123">
    <property type="component" value="Linkage group 18"/>
</dbReference>
<name>A0A199W1Z4_ANACO</name>
<feature type="domain" description="DUF8041" evidence="3">
    <location>
        <begin position="118"/>
        <end position="284"/>
    </location>
</feature>
<dbReference type="STRING" id="4615.A0A199W1Z4"/>
<dbReference type="Pfam" id="PF26145">
    <property type="entry name" value="DUF8041"/>
    <property type="match status" value="1"/>
</dbReference>
<reference evidence="7" key="2">
    <citation type="submission" date="2025-04" db="UniProtKB">
        <authorList>
            <consortium name="RefSeq"/>
        </authorList>
    </citation>
    <scope>IDENTIFICATION</scope>
    <source>
        <tissue evidence="7">Leaf</tissue>
    </source>
</reference>
<feature type="domain" description="Hsps-like putative alpha-crystallin-like" evidence="2">
    <location>
        <begin position="393"/>
        <end position="501"/>
    </location>
</feature>
<dbReference type="OrthoDB" id="1695413at2759"/>
<evidence type="ECO:0000313" key="6">
    <source>
        <dbReference type="Proteomes" id="UP000515123"/>
    </source>
</evidence>
<evidence type="ECO:0000256" key="1">
    <source>
        <dbReference type="SAM" id="MobiDB-lite"/>
    </source>
</evidence>
<dbReference type="Pfam" id="PF26144">
    <property type="entry name" value="ACL_Hsps-like"/>
    <property type="match status" value="1"/>
</dbReference>
<dbReference type="RefSeq" id="XP_020108117.1">
    <property type="nucleotide sequence ID" value="XM_020252528.1"/>
</dbReference>
<gene>
    <name evidence="7" type="primary">LOC109723975</name>
    <name evidence="4" type="ORF">ACMD2_15693</name>
</gene>
<feature type="region of interest" description="Disordered" evidence="1">
    <location>
        <begin position="15"/>
        <end position="42"/>
    </location>
</feature>
<protein>
    <submittedName>
        <fullName evidence="7">Uncharacterized protein LOC109723975</fullName>
    </submittedName>
</protein>
<dbReference type="CDD" id="cd06464">
    <property type="entry name" value="ACD_sHsps-like"/>
    <property type="match status" value="1"/>
</dbReference>
<dbReference type="Proteomes" id="UP000092600">
    <property type="component" value="Unassembled WGS sequence"/>
</dbReference>
<accession>A0A199W1Z4</accession>
<dbReference type="InterPro" id="IPR058937">
    <property type="entry name" value="ACL_Hsps-like_put"/>
</dbReference>
<proteinExistence type="predicted"/>
<evidence type="ECO:0000313" key="5">
    <source>
        <dbReference type="Proteomes" id="UP000092600"/>
    </source>
</evidence>
<evidence type="ECO:0000313" key="7">
    <source>
        <dbReference type="RefSeq" id="XP_020108117.1"/>
    </source>
</evidence>
<keyword evidence="6" id="KW-1185">Reference proteome</keyword>